<evidence type="ECO:0000313" key="1">
    <source>
        <dbReference type="EMBL" id="KAJ2898128.1"/>
    </source>
</evidence>
<proteinExistence type="predicted"/>
<protein>
    <submittedName>
        <fullName evidence="1">Uncharacterized protein</fullName>
    </submittedName>
</protein>
<dbReference type="Proteomes" id="UP001139981">
    <property type="component" value="Unassembled WGS sequence"/>
</dbReference>
<comment type="caution">
    <text evidence="1">The sequence shown here is derived from an EMBL/GenBank/DDBJ whole genome shotgun (WGS) entry which is preliminary data.</text>
</comment>
<gene>
    <name evidence="1" type="ORF">IWW38_001494</name>
</gene>
<reference evidence="1" key="1">
    <citation type="submission" date="2022-07" db="EMBL/GenBank/DDBJ databases">
        <title>Phylogenomic reconstructions and comparative analyses of Kickxellomycotina fungi.</title>
        <authorList>
            <person name="Reynolds N.K."/>
            <person name="Stajich J.E."/>
            <person name="Barry K."/>
            <person name="Grigoriev I.V."/>
            <person name="Crous P."/>
            <person name="Smith M.E."/>
        </authorList>
    </citation>
    <scope>NUCLEOTIDE SEQUENCE</scope>
    <source>
        <strain evidence="1">CBS 190363</strain>
    </source>
</reference>
<dbReference type="EMBL" id="JANBVB010000077">
    <property type="protein sequence ID" value="KAJ2898128.1"/>
    <property type="molecule type" value="Genomic_DNA"/>
</dbReference>
<name>A0ACC1M6L8_9FUNG</name>
<keyword evidence="2" id="KW-1185">Reference proteome</keyword>
<sequence>MIYSNLSSLTLETGVIPYEEIWTVFEDVEPFPALVALTVSGGYPFDDDMLYRGNGRTMKSLCLPYSALVKSALGRFGVLKGIGTTQMDWIFMGSVTDADLQYLAAKAE</sequence>
<evidence type="ECO:0000313" key="2">
    <source>
        <dbReference type="Proteomes" id="UP001139981"/>
    </source>
</evidence>
<accession>A0ACC1M6L8</accession>
<organism evidence="1 2">
    <name type="scientific">Coemansia aciculifera</name>
    <dbReference type="NCBI Taxonomy" id="417176"/>
    <lineage>
        <taxon>Eukaryota</taxon>
        <taxon>Fungi</taxon>
        <taxon>Fungi incertae sedis</taxon>
        <taxon>Zoopagomycota</taxon>
        <taxon>Kickxellomycotina</taxon>
        <taxon>Kickxellomycetes</taxon>
        <taxon>Kickxellales</taxon>
        <taxon>Kickxellaceae</taxon>
        <taxon>Coemansia</taxon>
    </lineage>
</organism>